<keyword evidence="2" id="KW-1185">Reference proteome</keyword>
<sequence>MIAYYKIVKEEAKKFSRFIIEQIPRDQNSQADALANLGSALNQTTFDSIPIVHLATPSIKDDGNTLVAPIEEENSWSGDIKNYLDNDQLPDDRMEARRGSRSLANRISRQCYYWPTLRQDAIRFGIPSEITCDNGTQFISDRTRRFCEERNIKLVTSTPRYPQSNGLGESSNKTIINSIKKRLKAAKGKWVEELPSVLWVNCTTPRTSTGQTPFSLVYGCEAVLPIEVRLPTSMHTSVEHNLVDLSYDLNALKKLRETAHIRMASQKQAVE</sequence>
<evidence type="ECO:0000313" key="2">
    <source>
        <dbReference type="Proteomes" id="UP001055879"/>
    </source>
</evidence>
<comment type="caution">
    <text evidence="1">The sequence shown here is derived from an EMBL/GenBank/DDBJ whole genome shotgun (WGS) entry which is preliminary data.</text>
</comment>
<dbReference type="Proteomes" id="UP001055879">
    <property type="component" value="Linkage Group LG12"/>
</dbReference>
<reference evidence="1 2" key="2">
    <citation type="journal article" date="2022" name="Mol. Ecol. Resour.">
        <title>The genomes of chicory, endive, great burdock and yacon provide insights into Asteraceae paleo-polyploidization history and plant inulin production.</title>
        <authorList>
            <person name="Fan W."/>
            <person name="Wang S."/>
            <person name="Wang H."/>
            <person name="Wang A."/>
            <person name="Jiang F."/>
            <person name="Liu H."/>
            <person name="Zhao H."/>
            <person name="Xu D."/>
            <person name="Zhang Y."/>
        </authorList>
    </citation>
    <scope>NUCLEOTIDE SEQUENCE [LARGE SCALE GENOMIC DNA]</scope>
    <source>
        <strain evidence="2">cv. Niubang</strain>
    </source>
</reference>
<gene>
    <name evidence="1" type="ORF">L6452_33821</name>
</gene>
<accession>A0ACB8YH49</accession>
<reference evidence="2" key="1">
    <citation type="journal article" date="2022" name="Mol. Ecol. Resour.">
        <title>The genomes of chicory, endive, great burdock and yacon provide insights into Asteraceae palaeo-polyploidization history and plant inulin production.</title>
        <authorList>
            <person name="Fan W."/>
            <person name="Wang S."/>
            <person name="Wang H."/>
            <person name="Wang A."/>
            <person name="Jiang F."/>
            <person name="Liu H."/>
            <person name="Zhao H."/>
            <person name="Xu D."/>
            <person name="Zhang Y."/>
        </authorList>
    </citation>
    <scope>NUCLEOTIDE SEQUENCE [LARGE SCALE GENOMIC DNA]</scope>
    <source>
        <strain evidence="2">cv. Niubang</strain>
    </source>
</reference>
<dbReference type="EMBL" id="CM042058">
    <property type="protein sequence ID" value="KAI3684597.1"/>
    <property type="molecule type" value="Genomic_DNA"/>
</dbReference>
<evidence type="ECO:0000313" key="1">
    <source>
        <dbReference type="EMBL" id="KAI3684597.1"/>
    </source>
</evidence>
<protein>
    <submittedName>
        <fullName evidence="1">Uncharacterized protein</fullName>
    </submittedName>
</protein>
<organism evidence="1 2">
    <name type="scientific">Arctium lappa</name>
    <name type="common">Greater burdock</name>
    <name type="synonym">Lappa major</name>
    <dbReference type="NCBI Taxonomy" id="4217"/>
    <lineage>
        <taxon>Eukaryota</taxon>
        <taxon>Viridiplantae</taxon>
        <taxon>Streptophyta</taxon>
        <taxon>Embryophyta</taxon>
        <taxon>Tracheophyta</taxon>
        <taxon>Spermatophyta</taxon>
        <taxon>Magnoliopsida</taxon>
        <taxon>eudicotyledons</taxon>
        <taxon>Gunneridae</taxon>
        <taxon>Pentapetalae</taxon>
        <taxon>asterids</taxon>
        <taxon>campanulids</taxon>
        <taxon>Asterales</taxon>
        <taxon>Asteraceae</taxon>
        <taxon>Carduoideae</taxon>
        <taxon>Cardueae</taxon>
        <taxon>Arctiinae</taxon>
        <taxon>Arctium</taxon>
    </lineage>
</organism>
<proteinExistence type="predicted"/>
<name>A0ACB8YH49_ARCLA</name>